<reference evidence="1" key="1">
    <citation type="submission" date="2023-10" db="EMBL/GenBank/DDBJ databases">
        <title>Genome sequence of Blautia coccoides DSM 935.</title>
        <authorList>
            <person name="Boeer T."/>
            <person name="Bengelsdorf F.R."/>
            <person name="Daniel R."/>
            <person name="Poehlein A."/>
        </authorList>
    </citation>
    <scope>NUCLEOTIDE SEQUENCE [LARGE SCALE GENOMIC DNA]</scope>
    <source>
        <strain evidence="1">DSM 935</strain>
    </source>
</reference>
<name>A0ABZ0UHY9_9FIRM</name>
<sequence length="34" mass="3642">MTVMFSAAVIAEKYFMIGLTAGAVGKEDNYADNI</sequence>
<dbReference type="EMBL" id="CP136422">
    <property type="protein sequence ID" value="WPX76505.1"/>
    <property type="molecule type" value="Genomic_DNA"/>
</dbReference>
<evidence type="ECO:0000313" key="2">
    <source>
        <dbReference type="Proteomes" id="UP001325248"/>
    </source>
</evidence>
<protein>
    <submittedName>
        <fullName evidence="1">Uncharacterized protein</fullName>
    </submittedName>
</protein>
<organism evidence="1 2">
    <name type="scientific">Blautia producta</name>
    <dbReference type="NCBI Taxonomy" id="33035"/>
    <lineage>
        <taxon>Bacteria</taxon>
        <taxon>Bacillati</taxon>
        <taxon>Bacillota</taxon>
        <taxon>Clostridia</taxon>
        <taxon>Lachnospirales</taxon>
        <taxon>Lachnospiraceae</taxon>
        <taxon>Blautia</taxon>
    </lineage>
</organism>
<gene>
    <name evidence="1" type="ORF">BLCOC_48910</name>
</gene>
<keyword evidence="2" id="KW-1185">Reference proteome</keyword>
<proteinExistence type="predicted"/>
<dbReference type="Proteomes" id="UP001325248">
    <property type="component" value="Chromosome"/>
</dbReference>
<evidence type="ECO:0000313" key="1">
    <source>
        <dbReference type="EMBL" id="WPX76505.1"/>
    </source>
</evidence>
<accession>A0ABZ0UHY9</accession>